<reference evidence="6 7" key="1">
    <citation type="submission" date="2019-08" db="EMBL/GenBank/DDBJ databases">
        <title>In-depth cultivation of the pig gut microbiome towards novel bacterial diversity and tailored functional studies.</title>
        <authorList>
            <person name="Wylensek D."/>
            <person name="Hitch T.C.A."/>
            <person name="Clavel T."/>
        </authorList>
    </citation>
    <scope>NUCLEOTIDE SEQUENCE [LARGE SCALE GENOMIC DNA]</scope>
    <source>
        <strain evidence="6 7">68-1-5</strain>
    </source>
</reference>
<dbReference type="Proteomes" id="UP000434409">
    <property type="component" value="Unassembled WGS sequence"/>
</dbReference>
<evidence type="ECO:0000256" key="2">
    <source>
        <dbReference type="ARBA" id="ARBA00023015"/>
    </source>
</evidence>
<dbReference type="RefSeq" id="WP_154477807.1">
    <property type="nucleotide sequence ID" value="NZ_VULY01000018.1"/>
</dbReference>
<dbReference type="Gene3D" id="1.10.10.10">
    <property type="entry name" value="Winged helix-like DNA-binding domain superfamily/Winged helix DNA-binding domain"/>
    <property type="match status" value="1"/>
</dbReference>
<dbReference type="PANTHER" id="PTHR30126">
    <property type="entry name" value="HTH-TYPE TRANSCRIPTIONAL REGULATOR"/>
    <property type="match status" value="1"/>
</dbReference>
<dbReference type="GO" id="GO:0000976">
    <property type="term" value="F:transcription cis-regulatory region binding"/>
    <property type="evidence" value="ECO:0007669"/>
    <property type="project" value="TreeGrafter"/>
</dbReference>
<name>A0A6N7USX2_9FIRM</name>
<dbReference type="InterPro" id="IPR036388">
    <property type="entry name" value="WH-like_DNA-bd_sf"/>
</dbReference>
<dbReference type="Gene3D" id="3.40.190.290">
    <property type="match status" value="1"/>
</dbReference>
<evidence type="ECO:0000256" key="3">
    <source>
        <dbReference type="ARBA" id="ARBA00023125"/>
    </source>
</evidence>
<organism evidence="6 7">
    <name type="scientific">Suipraeoptans intestinalis</name>
    <dbReference type="NCBI Taxonomy" id="2606628"/>
    <lineage>
        <taxon>Bacteria</taxon>
        <taxon>Bacillati</taxon>
        <taxon>Bacillota</taxon>
        <taxon>Clostridia</taxon>
        <taxon>Lachnospirales</taxon>
        <taxon>Lachnospiraceae</taxon>
        <taxon>Suipraeoptans</taxon>
    </lineage>
</organism>
<keyword evidence="4" id="KW-0804">Transcription</keyword>
<dbReference type="PRINTS" id="PR00039">
    <property type="entry name" value="HTHLYSR"/>
</dbReference>
<protein>
    <submittedName>
        <fullName evidence="6">LysR family transcriptional regulator</fullName>
    </submittedName>
</protein>
<dbReference type="SUPFAM" id="SSF53850">
    <property type="entry name" value="Periplasmic binding protein-like II"/>
    <property type="match status" value="1"/>
</dbReference>
<dbReference type="Pfam" id="PF00126">
    <property type="entry name" value="HTH_1"/>
    <property type="match status" value="1"/>
</dbReference>
<proteinExistence type="inferred from homology"/>
<dbReference type="InterPro" id="IPR036390">
    <property type="entry name" value="WH_DNA-bd_sf"/>
</dbReference>
<dbReference type="EMBL" id="VULY01000018">
    <property type="protein sequence ID" value="MSR94271.1"/>
    <property type="molecule type" value="Genomic_DNA"/>
</dbReference>
<evidence type="ECO:0000256" key="4">
    <source>
        <dbReference type="ARBA" id="ARBA00023163"/>
    </source>
</evidence>
<keyword evidence="2" id="KW-0805">Transcription regulation</keyword>
<comment type="similarity">
    <text evidence="1">Belongs to the LysR transcriptional regulatory family.</text>
</comment>
<dbReference type="InterPro" id="IPR000847">
    <property type="entry name" value="LysR_HTH_N"/>
</dbReference>
<evidence type="ECO:0000256" key="1">
    <source>
        <dbReference type="ARBA" id="ARBA00009437"/>
    </source>
</evidence>
<feature type="domain" description="HTH lysR-type" evidence="5">
    <location>
        <begin position="1"/>
        <end position="58"/>
    </location>
</feature>
<evidence type="ECO:0000313" key="7">
    <source>
        <dbReference type="Proteomes" id="UP000434409"/>
    </source>
</evidence>
<evidence type="ECO:0000259" key="5">
    <source>
        <dbReference type="PROSITE" id="PS50931"/>
    </source>
</evidence>
<evidence type="ECO:0000313" key="6">
    <source>
        <dbReference type="EMBL" id="MSR94271.1"/>
    </source>
</evidence>
<gene>
    <name evidence="6" type="ORF">FYJ34_08385</name>
</gene>
<comment type="caution">
    <text evidence="6">The sequence shown here is derived from an EMBL/GenBank/DDBJ whole genome shotgun (WGS) entry which is preliminary data.</text>
</comment>
<dbReference type="GO" id="GO:0003700">
    <property type="term" value="F:DNA-binding transcription factor activity"/>
    <property type="evidence" value="ECO:0007669"/>
    <property type="project" value="InterPro"/>
</dbReference>
<dbReference type="AlphaFoldDB" id="A0A6N7USX2"/>
<dbReference type="SUPFAM" id="SSF46785">
    <property type="entry name" value="Winged helix' DNA-binding domain"/>
    <property type="match status" value="1"/>
</dbReference>
<keyword evidence="7" id="KW-1185">Reference proteome</keyword>
<dbReference type="PANTHER" id="PTHR30126:SF40">
    <property type="entry name" value="HTH-TYPE TRANSCRIPTIONAL REGULATOR GLTR"/>
    <property type="match status" value="1"/>
</dbReference>
<dbReference type="FunFam" id="1.10.10.10:FF:000001">
    <property type="entry name" value="LysR family transcriptional regulator"/>
    <property type="match status" value="1"/>
</dbReference>
<dbReference type="InterPro" id="IPR005119">
    <property type="entry name" value="LysR_subst-bd"/>
</dbReference>
<accession>A0A6N7USX2</accession>
<dbReference type="PROSITE" id="PS50931">
    <property type="entry name" value="HTH_LYSR"/>
    <property type="match status" value="1"/>
</dbReference>
<sequence>MDSKYFEYVIAISECGSINKAAQILQISQPNLSVSIKNLEQELGFSVFQRKKTGVHLTKEGELFIKSAQKILVELETIKNIPFLFTDKKNISISCTYSFDFMNCFLDFKKKNPSITHEDQFKETGLIQTMRDVIEQRYRMSLFYCFDQVSHAYHQFAERHNLKLIPIALNRPLILLASKRHPLARKREILFSDIPNYKFIMYENFKFDEWLQILGFKDDHKILYVFDRGSLLDAITRSMYVTVMMKRYADTYSKDCVELPIIHAPGGMSAFLLHHSAYTMNSREKLFIRQLKKLFSEDRP</sequence>
<keyword evidence="3" id="KW-0238">DNA-binding</keyword>
<dbReference type="Pfam" id="PF03466">
    <property type="entry name" value="LysR_substrate"/>
    <property type="match status" value="1"/>
</dbReference>